<proteinExistence type="predicted"/>
<dbReference type="Proteomes" id="UP000221580">
    <property type="component" value="Unassembled WGS sequence"/>
</dbReference>
<reference evidence="1 2" key="2">
    <citation type="submission" date="2017-10" db="EMBL/GenBank/DDBJ databases">
        <title>Bacterial endophytes that colonize and modify switchgrass growth.</title>
        <authorList>
            <person name="Debolt S."/>
        </authorList>
    </citation>
    <scope>NUCLEOTIDE SEQUENCE [LARGE SCALE GENOMIC DNA]</scope>
    <source>
        <strain evidence="1 2">A2-S9</strain>
    </source>
</reference>
<dbReference type="Gene3D" id="3.40.50.300">
    <property type="entry name" value="P-loop containing nucleotide triphosphate hydrolases"/>
    <property type="match status" value="1"/>
</dbReference>
<gene>
    <name evidence="1" type="ORF">DM05_2179</name>
</gene>
<reference evidence="1 2" key="1">
    <citation type="submission" date="2017-09" db="EMBL/GenBank/DDBJ databases">
        <authorList>
            <person name="DeBolt S."/>
            <person name="Huntemann M."/>
            <person name="Clum A."/>
            <person name="Pillay M."/>
            <person name="Palaniappan K."/>
            <person name="Varghese N."/>
            <person name="Mikhailova N."/>
            <person name="Stamatis D."/>
            <person name="Reddy T."/>
            <person name="Daum C."/>
            <person name="Shapiro N."/>
            <person name="Ivanova N."/>
            <person name="Kyrpides N."/>
            <person name="Woyke T."/>
        </authorList>
    </citation>
    <scope>NUCLEOTIDE SEQUENCE [LARGE SCALE GENOMIC DNA]</scope>
    <source>
        <strain evidence="1 2">A2-S9</strain>
    </source>
</reference>
<evidence type="ECO:0000313" key="1">
    <source>
        <dbReference type="EMBL" id="PFG71805.1"/>
    </source>
</evidence>
<name>A0A7Z1GUS2_9PSED</name>
<dbReference type="EMBL" id="PDJN01000001">
    <property type="protein sequence ID" value="PFG71805.1"/>
    <property type="molecule type" value="Genomic_DNA"/>
</dbReference>
<evidence type="ECO:0000313" key="2">
    <source>
        <dbReference type="Proteomes" id="UP000221580"/>
    </source>
</evidence>
<comment type="caution">
    <text evidence="1">The sequence shown here is derived from an EMBL/GenBank/DDBJ whole genome shotgun (WGS) entry which is preliminary data.</text>
</comment>
<evidence type="ECO:0008006" key="3">
    <source>
        <dbReference type="Google" id="ProtNLM"/>
    </source>
</evidence>
<protein>
    <recommendedName>
        <fullName evidence="3">ATP-binding protein</fullName>
    </recommendedName>
</protein>
<accession>A0A7Z1GUS2</accession>
<dbReference type="SUPFAM" id="SSF52540">
    <property type="entry name" value="P-loop containing nucleoside triphosphate hydrolases"/>
    <property type="match status" value="1"/>
</dbReference>
<organism evidence="1 2">
    <name type="scientific">Pseudomonas poae</name>
    <dbReference type="NCBI Taxonomy" id="200451"/>
    <lineage>
        <taxon>Bacteria</taxon>
        <taxon>Pseudomonadati</taxon>
        <taxon>Pseudomonadota</taxon>
        <taxon>Gammaproteobacteria</taxon>
        <taxon>Pseudomonadales</taxon>
        <taxon>Pseudomonadaceae</taxon>
        <taxon>Pseudomonas</taxon>
    </lineage>
</organism>
<sequence length="1395" mass="159226">MKGLNMDYSKIRGKESGQRQSFEALVCQLAYVDKQDTEAQFQRVDGSGGDGGVEAYWLFEDGSKVGYQAKFFCRAGDIGWGQIDKSVKQALQYHPTLKKYILAIACDLTDAGDSDKRMGARQHWNRHKLEWEKQRAETGLPVVDFTLWSAADLDRRLVKPNAEGLRYYWFRDTELSLDWFKRQVNLATASLEERYHAEDHVEVGIERLFKVMLRDDEIKAEIITAQEAVAKANILSSALGGLPADEIRIHLRNLKTHTFSLSERAPALNTTAPWFDPSYTSSLTAALETFQAVRKWFWEYSKFITNRDEVLERDLERFFQAMTRLEKALTHLQKLLSSSYFAAERERVAMLLGRAGAGKSHLFGRIADKAVAEGRPVILVLGHQISSQDLWGQITERLALGRLAADAFLQAFDAASHASGKRGLFLIDAINEGAGSRFWRAEIAGVLHRLAQFPNIALVISCRTEYMPYALTEGVRGRLPSFEIRGFETYQEQASAARVYMNKQGLSQPSTPWMAAEFVNPLFLRSACLALKKEGLTQFPKGFKGTRKIFNFYLDSVAKHLSAHHEGGDELIGPTRRTLQLIAHHMVVERRDHLPRVRAFQIAKEAFMDFSPPEDATWFELLRRNGLLRVDPLPHTEDGDTDAPVTEIVRFSFQRFQDHLMAEVLLKEVNDIRDALATGVLAFIHQSGKVDSMWMGLVEALCIQVPERFNREFLDALPAQPKKWRPIGKLERLFVESLRWRSSEAFSERTHALFDSVLLRDEEAFDVVIELAVVSDHPWNARALHTMLMCQSLVDRDTSWSVHINRCSTQAGSALDKLYKWCLLEQGDHTDREVQYLCSIVLTWMFTSSNRLVRDFATKALVSLLIARQDLYNTLCEAFSGLDDMYVWERLHAAAYGACCNDPNPARLRGFATTAYLHVFDTDDVPLSLLLRDYARRMVELAVTASCLDTAVDPGKCQPPYQSAPPQLNVTQAMLDQSVAHAGHNEIEAACMGTFASHEIKPTVENFLNTRIKSGCSATDHSLSSVINHEEAQRWIAKRAYDLGWSVEKFPPEESQDLDYPGGRPVVERIAEKYQWMALNELLCRLADNHELDVYPKPRAYFTPSDIGFQRDIDPTLLSTDADDSHNDDWVFIPPLVFEHDEEQDLMEWPVRDNPADLLPQLVSRTDPDGKEWWVMHEWRALSNLDNNYDVFQQGLRQQEFRRILPVIVKQKDSARFIKLLCLQGALNISNWRAPTYTSTTYFREAPCPQQHWLIHKFPTGKPVEYALPTYGFHWEYELDLSIAHGVNAQLPAAWLTRELALVPLLNDHRRYVDPSGEARFLNGHRYGGDNYALCDKAFFQEYLARNELQCLWIFSGERSVWPEGEEHCTAKRRFEGVFGYKKGGQPTCSTWYLD</sequence>
<dbReference type="InterPro" id="IPR027417">
    <property type="entry name" value="P-loop_NTPase"/>
</dbReference>